<keyword evidence="1" id="KW-0472">Membrane</keyword>
<gene>
    <name evidence="2" type="ORF">BofuT4_P148290.1</name>
</gene>
<accession>G2YWY1</accession>
<dbReference type="STRING" id="999810.G2YWY1"/>
<sequence>MFLSRRHYLESSGMLHSVFNLDHCKHCLFPVRTFEVLPRVALYKQMSNQNLKVLINILFAHFRAQMQQLSRCITCLGPHSHNILESGCNDVTWIYQAYADWISLAIVMITVSGGIFTLLLMTSILSEYVLNQNFLCDKRHGVCLNLT</sequence>
<protein>
    <submittedName>
        <fullName evidence="2">Uncharacterized protein</fullName>
    </submittedName>
</protein>
<evidence type="ECO:0000313" key="3">
    <source>
        <dbReference type="Proteomes" id="UP000008177"/>
    </source>
</evidence>
<feature type="transmembrane region" description="Helical" evidence="1">
    <location>
        <begin position="101"/>
        <end position="125"/>
    </location>
</feature>
<reference evidence="3" key="1">
    <citation type="journal article" date="2011" name="PLoS Genet.">
        <title>Genomic analysis of the necrotrophic fungal pathogens Sclerotinia sclerotiorum and Botrytis cinerea.</title>
        <authorList>
            <person name="Amselem J."/>
            <person name="Cuomo C.A."/>
            <person name="van Kan J.A."/>
            <person name="Viaud M."/>
            <person name="Benito E.P."/>
            <person name="Couloux A."/>
            <person name="Coutinho P.M."/>
            <person name="de Vries R.P."/>
            <person name="Dyer P.S."/>
            <person name="Fillinger S."/>
            <person name="Fournier E."/>
            <person name="Gout L."/>
            <person name="Hahn M."/>
            <person name="Kohn L."/>
            <person name="Lapalu N."/>
            <person name="Plummer K.M."/>
            <person name="Pradier J.M."/>
            <person name="Quevillon E."/>
            <person name="Sharon A."/>
            <person name="Simon A."/>
            <person name="ten Have A."/>
            <person name="Tudzynski B."/>
            <person name="Tudzynski P."/>
            <person name="Wincker P."/>
            <person name="Andrew M."/>
            <person name="Anthouard V."/>
            <person name="Beever R.E."/>
            <person name="Beffa R."/>
            <person name="Benoit I."/>
            <person name="Bouzid O."/>
            <person name="Brault B."/>
            <person name="Chen Z."/>
            <person name="Choquer M."/>
            <person name="Collemare J."/>
            <person name="Cotton P."/>
            <person name="Danchin E.G."/>
            <person name="Da Silva C."/>
            <person name="Gautier A."/>
            <person name="Giraud C."/>
            <person name="Giraud T."/>
            <person name="Gonzalez C."/>
            <person name="Grossetete S."/>
            <person name="Guldener U."/>
            <person name="Henrissat B."/>
            <person name="Howlett B.J."/>
            <person name="Kodira C."/>
            <person name="Kretschmer M."/>
            <person name="Lappartient A."/>
            <person name="Leroch M."/>
            <person name="Levis C."/>
            <person name="Mauceli E."/>
            <person name="Neuveglise C."/>
            <person name="Oeser B."/>
            <person name="Pearson M."/>
            <person name="Poulain J."/>
            <person name="Poussereau N."/>
            <person name="Quesneville H."/>
            <person name="Rascle C."/>
            <person name="Schumacher J."/>
            <person name="Segurens B."/>
            <person name="Sexton A."/>
            <person name="Silva E."/>
            <person name="Sirven C."/>
            <person name="Soanes D.M."/>
            <person name="Talbot N.J."/>
            <person name="Templeton M."/>
            <person name="Yandava C."/>
            <person name="Yarden O."/>
            <person name="Zeng Q."/>
            <person name="Rollins J.A."/>
            <person name="Lebrun M.H."/>
            <person name="Dickman M."/>
        </authorList>
    </citation>
    <scope>NUCLEOTIDE SEQUENCE [LARGE SCALE GENOMIC DNA]</scope>
    <source>
        <strain evidence="3">T4</strain>
    </source>
</reference>
<evidence type="ECO:0000313" key="2">
    <source>
        <dbReference type="EMBL" id="CCD56219.1"/>
    </source>
</evidence>
<name>G2YWY1_BOTF4</name>
<keyword evidence="1" id="KW-1133">Transmembrane helix</keyword>
<evidence type="ECO:0000256" key="1">
    <source>
        <dbReference type="SAM" id="Phobius"/>
    </source>
</evidence>
<dbReference type="HOGENOM" id="CLU_1767782_0_0_1"/>
<dbReference type="EMBL" id="FQ790359">
    <property type="protein sequence ID" value="CCD56219.1"/>
    <property type="molecule type" value="Genomic_DNA"/>
</dbReference>
<keyword evidence="1" id="KW-0812">Transmembrane</keyword>
<dbReference type="Proteomes" id="UP000008177">
    <property type="component" value="Unplaced contigs"/>
</dbReference>
<dbReference type="InParanoid" id="G2YWY1"/>
<organism evidence="2 3">
    <name type="scientific">Botryotinia fuckeliana (strain T4)</name>
    <name type="common">Noble rot fungus</name>
    <name type="synonym">Botrytis cinerea</name>
    <dbReference type="NCBI Taxonomy" id="999810"/>
    <lineage>
        <taxon>Eukaryota</taxon>
        <taxon>Fungi</taxon>
        <taxon>Dikarya</taxon>
        <taxon>Ascomycota</taxon>
        <taxon>Pezizomycotina</taxon>
        <taxon>Leotiomycetes</taxon>
        <taxon>Helotiales</taxon>
        <taxon>Sclerotiniaceae</taxon>
        <taxon>Botrytis</taxon>
    </lineage>
</organism>
<proteinExistence type="predicted"/>
<dbReference type="AlphaFoldDB" id="G2YWY1"/>